<dbReference type="Gene3D" id="3.80.10.10">
    <property type="entry name" value="Ribonuclease Inhibitor"/>
    <property type="match status" value="2"/>
</dbReference>
<dbReference type="STRING" id="599839.J4I8E6"/>
<dbReference type="InterPro" id="IPR052574">
    <property type="entry name" value="CDIRP"/>
</dbReference>
<name>J4I8E6_9APHY</name>
<dbReference type="GO" id="GO:0031028">
    <property type="term" value="P:septation initiation signaling"/>
    <property type="evidence" value="ECO:0007669"/>
    <property type="project" value="TreeGrafter"/>
</dbReference>
<dbReference type="GO" id="GO:0061499">
    <property type="term" value="C:outer plaque of mitotic spindle pole body"/>
    <property type="evidence" value="ECO:0007669"/>
    <property type="project" value="TreeGrafter"/>
</dbReference>
<sequence>MDAGALALKPAWQTEDLEDEWIDQEEDDSQAEVSFHAPTTSDISFTQPYGSVLVRNSDFESGTPHRSSEAGGTFLVRDDVSPASLLPKTPGRNKPVFGKSFFSPLALEKMFEPPSPPHASSTAIPTVQTSAPPVRSRLSQVYVPSEDDTELVGGYAESVGFEDRSQDDLSLSDGGGPAINCQFTFEVPRPSPFDPMGSIPNAQSTPGPPRVSSIPLHPPTDPRLRLFQFQYDTFTREHLSAMVDSIAVNTPGSGGSGSAPPTEEPSPTGLSPVRESSTSRLRSAKRIKLSPASDFAERDGGAIVIRPNTLRKDYVGESRSLMEKIRQARDFSTISTTASAQSPAPAEKLSSPQDQLNVPAVRRPSLLGAGSQPATRASSSSWTVASSQRGIYSSLGYRQQAANLMAQIRNDMKGSKRLFSGDTEMSHVTHGEKNHSVMDEDEERTASFSMHGAASGEMAPMSVRSQARSSSRQYGTVRDRPKSSPRRSQRMPSAPHVTERELTEDLSQLSMSSERLLEQFPEPPVVVGITTTAASFAADTDQAPELNPTLLVPAPGNGPAYPSSSLRSGRNEDLTRFVSSSTASGTTLTTGSTASFVKHPGPKQITRITPEDVPTLPDRVGKMVFDKVMMRWVKATALATEVLHEEDEREPPVAVDGNDSEDPFRDIESLREDDSRNIPIVTIERANDDDDDDGLSMDAEKRKIEDIGDSEVEDEEEAELTSFSFDGPSAELVELVSPEGQAELDDTDSEEDEEDTETTGLSVDTALASDDSEDSYEIVAPTASPPEFEPALQDSPLVFAPPYGPTSLSTPNPPPRASFSATPTPAVRSALKSTSITPVSALKDPSKTRNYTPANKLGHRRSVSFSDGRRDGPILGIGRNAPTPDGTETEGDRLLVGGPSKASSALVPSARSKRIIDMLDNLGDADFAEESPSKASSSGRPASDELHPLKPRRPSSATVNARSPSREISRRVFSRSHSSRTPASTSRHANATFLTECSFGVAHDRLVQVITDVQPFEPYWEDLASIDLSKRNIDSVARLKEFLPRLDSLTLNDNHLSWLSGVPGTVRSLSVAANVLTGLTSFSHLLNLENLDISRNEIESLRQLECLRHLRELRADGNKIDSTDGLQKMDGLVKLSLQGNKIRSLDLRQYRWTRLEMLNLSRNRLGTVAGLATLPALIALNLDHNVLGELDPQGPMPRLRILRASSNRLEELDASPYPNLRTLYADNNSLGAVHKAYRLTKLENLSLRNQNGRAGLSLSIRDVRDVKRLYLSGNPLQAGFISEPCYNLVYLELAACRLNALPADLARLVPNVRVLNLNYNFLADARALEGLARLRKLTLIGSRITATKGLVRMLRGMRDVEMLDFRCVPLPLPLPLPLFLPLPFPLPSCACSRPRPLCGLLASGHARSFPARRPTRPGAAQCRARGCRAQRLHGGRPPGARALCMDARRHAAPGLICLRGALGTGA</sequence>
<feature type="compositionally biased region" description="Low complexity" evidence="3">
    <location>
        <begin position="335"/>
        <end position="346"/>
    </location>
</feature>
<dbReference type="PROSITE" id="PS51450">
    <property type="entry name" value="LRR"/>
    <property type="match status" value="2"/>
</dbReference>
<feature type="region of interest" description="Disordered" evidence="3">
    <location>
        <begin position="427"/>
        <end position="446"/>
    </location>
</feature>
<keyword evidence="1" id="KW-0433">Leucine-rich repeat</keyword>
<reference evidence="4 5" key="1">
    <citation type="journal article" date="2012" name="Appl. Environ. Microbiol.">
        <title>Short-read sequencing for genomic analysis of the brown rot fungus Fibroporia radiculosa.</title>
        <authorList>
            <person name="Tang J.D."/>
            <person name="Perkins A.D."/>
            <person name="Sonstegard T.S."/>
            <person name="Schroeder S.G."/>
            <person name="Burgess S.C."/>
            <person name="Diehl S.V."/>
        </authorList>
    </citation>
    <scope>NUCLEOTIDE SEQUENCE [LARGE SCALE GENOMIC DNA]</scope>
    <source>
        <strain evidence="4 5">TFFH 294</strain>
    </source>
</reference>
<feature type="compositionally biased region" description="Basic and acidic residues" evidence="3">
    <location>
        <begin position="427"/>
        <end position="438"/>
    </location>
</feature>
<feature type="compositionally biased region" description="Polar residues" evidence="3">
    <location>
        <begin position="118"/>
        <end position="131"/>
    </location>
</feature>
<dbReference type="SUPFAM" id="SSF52058">
    <property type="entry name" value="L domain-like"/>
    <property type="match status" value="2"/>
</dbReference>
<feature type="region of interest" description="Disordered" evidence="3">
    <location>
        <begin position="192"/>
        <end position="217"/>
    </location>
</feature>
<feature type="compositionally biased region" description="Low complexity" evidence="3">
    <location>
        <begin position="579"/>
        <end position="595"/>
    </location>
</feature>
<dbReference type="OrthoDB" id="7451790at2759"/>
<dbReference type="InParanoid" id="J4I8E6"/>
<keyword evidence="2" id="KW-0677">Repeat</keyword>
<gene>
    <name evidence="4" type="ORF">FIBRA_01291</name>
</gene>
<dbReference type="InterPro" id="IPR032675">
    <property type="entry name" value="LRR_dom_sf"/>
</dbReference>
<accession>J4I8E6</accession>
<dbReference type="PANTHER" id="PTHR47566:SF1">
    <property type="entry name" value="PROTEIN NUD1"/>
    <property type="match status" value="1"/>
</dbReference>
<protein>
    <recommendedName>
        <fullName evidence="6">Septation initiation network scaffold protein cdc11</fullName>
    </recommendedName>
</protein>
<dbReference type="PANTHER" id="PTHR47566">
    <property type="match status" value="1"/>
</dbReference>
<feature type="region of interest" description="Disordered" evidence="3">
    <location>
        <begin position="112"/>
        <end position="136"/>
    </location>
</feature>
<dbReference type="GeneID" id="24094187"/>
<evidence type="ECO:0000313" key="4">
    <source>
        <dbReference type="EMBL" id="CCL99276.1"/>
    </source>
</evidence>
<evidence type="ECO:0000256" key="3">
    <source>
        <dbReference type="SAM" id="MobiDB-lite"/>
    </source>
</evidence>
<feature type="compositionally biased region" description="Low complexity" evidence="3">
    <location>
        <begin position="258"/>
        <end position="269"/>
    </location>
</feature>
<organism evidence="4 5">
    <name type="scientific">Fibroporia radiculosa</name>
    <dbReference type="NCBI Taxonomy" id="599839"/>
    <lineage>
        <taxon>Eukaryota</taxon>
        <taxon>Fungi</taxon>
        <taxon>Dikarya</taxon>
        <taxon>Basidiomycota</taxon>
        <taxon>Agaricomycotina</taxon>
        <taxon>Agaricomycetes</taxon>
        <taxon>Polyporales</taxon>
        <taxon>Fibroporiaceae</taxon>
        <taxon>Fibroporia</taxon>
    </lineage>
</organism>
<feature type="region of interest" description="Disordered" evidence="3">
    <location>
        <begin position="579"/>
        <end position="612"/>
    </location>
</feature>
<feature type="region of interest" description="Disordered" evidence="3">
    <location>
        <begin position="335"/>
        <end position="356"/>
    </location>
</feature>
<evidence type="ECO:0008006" key="6">
    <source>
        <dbReference type="Google" id="ProtNLM"/>
    </source>
</evidence>
<feature type="compositionally biased region" description="Basic and acidic residues" evidence="3">
    <location>
        <begin position="662"/>
        <end position="676"/>
    </location>
</feature>
<dbReference type="SMART" id="SM00369">
    <property type="entry name" value="LRR_TYP"/>
    <property type="match status" value="4"/>
</dbReference>
<dbReference type="Proteomes" id="UP000006352">
    <property type="component" value="Unassembled WGS sequence"/>
</dbReference>
<feature type="compositionally biased region" description="Acidic residues" evidence="3">
    <location>
        <begin position="707"/>
        <end position="719"/>
    </location>
</feature>
<feature type="region of interest" description="Disordered" evidence="3">
    <location>
        <begin position="701"/>
        <end position="908"/>
    </location>
</feature>
<feature type="compositionally biased region" description="Acidic residues" evidence="3">
    <location>
        <begin position="742"/>
        <end position="757"/>
    </location>
</feature>
<proteinExistence type="predicted"/>
<dbReference type="EMBL" id="HE796926">
    <property type="protein sequence ID" value="CCL99276.1"/>
    <property type="molecule type" value="Genomic_DNA"/>
</dbReference>
<feature type="compositionally biased region" description="Low complexity" evidence="3">
    <location>
        <begin position="462"/>
        <end position="473"/>
    </location>
</feature>
<feature type="region of interest" description="Disordered" evidence="3">
    <location>
        <begin position="643"/>
        <end position="676"/>
    </location>
</feature>
<dbReference type="HOGENOM" id="CLU_002805_1_0_1"/>
<feature type="region of interest" description="Disordered" evidence="3">
    <location>
        <begin position="453"/>
        <end position="502"/>
    </location>
</feature>
<keyword evidence="5" id="KW-1185">Reference proteome</keyword>
<dbReference type="GO" id="GO:1902412">
    <property type="term" value="P:regulation of mitotic cytokinesis"/>
    <property type="evidence" value="ECO:0007669"/>
    <property type="project" value="TreeGrafter"/>
</dbReference>
<dbReference type="InterPro" id="IPR003591">
    <property type="entry name" value="Leu-rich_rpt_typical-subtyp"/>
</dbReference>
<evidence type="ECO:0000313" key="5">
    <source>
        <dbReference type="Proteomes" id="UP000006352"/>
    </source>
</evidence>
<dbReference type="Pfam" id="PF13855">
    <property type="entry name" value="LRR_8"/>
    <property type="match status" value="1"/>
</dbReference>
<evidence type="ECO:0000256" key="2">
    <source>
        <dbReference type="ARBA" id="ARBA00022737"/>
    </source>
</evidence>
<evidence type="ECO:0000256" key="1">
    <source>
        <dbReference type="ARBA" id="ARBA00022614"/>
    </source>
</evidence>
<feature type="region of interest" description="Disordered" evidence="3">
    <location>
        <begin position="927"/>
        <end position="987"/>
    </location>
</feature>
<feature type="region of interest" description="Disordered" evidence="3">
    <location>
        <begin position="247"/>
        <end position="285"/>
    </location>
</feature>
<dbReference type="RefSeq" id="XP_012178559.1">
    <property type="nucleotide sequence ID" value="XM_012323169.1"/>
</dbReference>
<dbReference type="InterPro" id="IPR001611">
    <property type="entry name" value="Leu-rich_rpt"/>
</dbReference>
<feature type="region of interest" description="Disordered" evidence="3">
    <location>
        <begin position="56"/>
        <end position="77"/>
    </location>
</feature>
<dbReference type="GO" id="GO:0035591">
    <property type="term" value="F:signaling adaptor activity"/>
    <property type="evidence" value="ECO:0007669"/>
    <property type="project" value="TreeGrafter"/>
</dbReference>